<reference evidence="3 6" key="1">
    <citation type="submission" date="2016-10" db="EMBL/GenBank/DDBJ databases">
        <authorList>
            <person name="de Groot N.N."/>
        </authorList>
    </citation>
    <scope>NUCLEOTIDE SEQUENCE [LARGE SCALE GENOMIC DNA]</scope>
    <source>
        <strain evidence="3 6">558</strain>
    </source>
</reference>
<dbReference type="EMBL" id="AP022869">
    <property type="protein sequence ID" value="BCB70197.1"/>
    <property type="molecule type" value="Genomic_DNA"/>
</dbReference>
<name>A0A0D7UY74_9GAMM</name>
<organism evidence="1 8">
    <name type="scientific">Vreelandella aquamarina</name>
    <dbReference type="NCBI Taxonomy" id="77097"/>
    <lineage>
        <taxon>Bacteria</taxon>
        <taxon>Pseudomonadati</taxon>
        <taxon>Pseudomonadota</taxon>
        <taxon>Gammaproteobacteria</taxon>
        <taxon>Oceanospirillales</taxon>
        <taxon>Halomonadaceae</taxon>
        <taxon>Vreelandella</taxon>
    </lineage>
</organism>
<dbReference type="GeneID" id="97275344"/>
<dbReference type="EMBL" id="FODB01000001">
    <property type="protein sequence ID" value="SEN04969.1"/>
    <property type="molecule type" value="Genomic_DNA"/>
</dbReference>
<reference evidence="1 8" key="3">
    <citation type="submission" date="2020-02" db="EMBL/GenBank/DDBJ databases">
        <title>Complete Genome Sequence of Halomonas meridiana strain BAA-801, Isolated from Deep Sea Thermal Vent.</title>
        <authorList>
            <person name="Takahashi Y."/>
            <person name="Takahashi H."/>
            <person name="Galipon J."/>
            <person name="Arakawa K."/>
        </authorList>
    </citation>
    <scope>NUCLEOTIDE SEQUENCE [LARGE SCALE GENOMIC DNA]</scope>
    <source>
        <strain evidence="1 8">Slthf1</strain>
    </source>
</reference>
<dbReference type="Proteomes" id="UP000185024">
    <property type="component" value="Unassembled WGS sequence"/>
</dbReference>
<evidence type="ECO:0000313" key="4">
    <source>
        <dbReference type="EMBL" id="SIN64031.1"/>
    </source>
</evidence>
<dbReference type="Proteomes" id="UP000199493">
    <property type="component" value="Unassembled WGS sequence"/>
</dbReference>
<reference evidence="4 5" key="2">
    <citation type="submission" date="2016-11" db="EMBL/GenBank/DDBJ databases">
        <authorList>
            <person name="Jaros S."/>
            <person name="Januszkiewicz K."/>
            <person name="Wedrychowicz H."/>
        </authorList>
    </citation>
    <scope>NUCLEOTIDE SEQUENCE [LARGE SCALE GENOMIC DNA]</scope>
    <source>
        <strain evidence="4 5">ACAM 239</strain>
    </source>
</reference>
<dbReference type="OrthoDB" id="9787933at2"/>
<dbReference type="Proteomes" id="UP000501053">
    <property type="component" value="Chromosome"/>
</dbReference>
<dbReference type="RefSeq" id="WP_044629133.1">
    <property type="nucleotide sequence ID" value="NZ_AP022821.1"/>
</dbReference>
<evidence type="ECO:0000313" key="1">
    <source>
        <dbReference type="EMBL" id="BCA91869.1"/>
    </source>
</evidence>
<protein>
    <submittedName>
        <fullName evidence="1">Uncharacterized protein</fullName>
    </submittedName>
</protein>
<evidence type="ECO:0000313" key="7">
    <source>
        <dbReference type="Proteomes" id="UP000501053"/>
    </source>
</evidence>
<accession>A0A0D7UY74</accession>
<sequence>MRFKIPTPLSVTGISTLSALTFSTLLLSTTVYGYTPSGKDITYGLNGESFEGYLVSAGEDAKGSVLIVPQR</sequence>
<dbReference type="PATRIC" id="fig|29570.3.peg.332"/>
<accession>A0A1H8DCJ1</accession>
<reference evidence="2 7" key="4">
    <citation type="submission" date="2020-03" db="EMBL/GenBank/DDBJ databases">
        <title>Complete Genome Sequence of Halomonas meridiana strain Eplume2, isolated from hydrothermal-plume in the north east Pacific Ocean.</title>
        <authorList>
            <person name="Kurihara Y."/>
            <person name="Kawai S."/>
            <person name="Sakai A."/>
            <person name="Galipon J."/>
            <person name="Arakawa K."/>
        </authorList>
    </citation>
    <scope>NUCLEOTIDE SEQUENCE [LARGE SCALE GENOMIC DNA]</scope>
    <source>
        <strain evidence="2 7">Eplume2</strain>
    </source>
</reference>
<evidence type="ECO:0000313" key="8">
    <source>
        <dbReference type="Proteomes" id="UP000503197"/>
    </source>
</evidence>
<evidence type="ECO:0000313" key="2">
    <source>
        <dbReference type="EMBL" id="BCB70197.1"/>
    </source>
</evidence>
<proteinExistence type="predicted"/>
<dbReference type="EMBL" id="FSQX01000001">
    <property type="protein sequence ID" value="SIN64031.1"/>
    <property type="molecule type" value="Genomic_DNA"/>
</dbReference>
<dbReference type="AlphaFoldDB" id="A0A0D7UY74"/>
<evidence type="ECO:0000313" key="5">
    <source>
        <dbReference type="Proteomes" id="UP000185024"/>
    </source>
</evidence>
<evidence type="ECO:0000313" key="6">
    <source>
        <dbReference type="Proteomes" id="UP000199493"/>
    </source>
</evidence>
<keyword evidence="7" id="KW-1185">Reference proteome</keyword>
<dbReference type="EMBL" id="AP022821">
    <property type="protein sequence ID" value="BCA91869.1"/>
    <property type="molecule type" value="Genomic_DNA"/>
</dbReference>
<evidence type="ECO:0000313" key="3">
    <source>
        <dbReference type="EMBL" id="SEN04969.1"/>
    </source>
</evidence>
<dbReference type="Proteomes" id="UP000503197">
    <property type="component" value="Chromosome"/>
</dbReference>
<gene>
    <name evidence="2" type="ORF">HMEPL2_05480</name>
    <name evidence="1" type="ORF">HMSLTHF_16440</name>
    <name evidence="3" type="ORF">SAMN04490369_1001100</name>
    <name evidence="4" type="ORF">SAMN05878438_1414</name>
</gene>